<protein>
    <submittedName>
        <fullName evidence="8">YicC family protein</fullName>
    </submittedName>
</protein>
<dbReference type="NCBIfam" id="TIGR00255">
    <property type="entry name" value="YicC/YloC family endoribonuclease"/>
    <property type="match status" value="1"/>
</dbReference>
<evidence type="ECO:0000256" key="4">
    <source>
        <dbReference type="ARBA" id="ARBA00022801"/>
    </source>
</evidence>
<organism evidence="8 9">
    <name type="scientific">Acidisoma silvae</name>
    <dbReference type="NCBI Taxonomy" id="2802396"/>
    <lineage>
        <taxon>Bacteria</taxon>
        <taxon>Pseudomonadati</taxon>
        <taxon>Pseudomonadota</taxon>
        <taxon>Alphaproteobacteria</taxon>
        <taxon>Acetobacterales</taxon>
        <taxon>Acidocellaceae</taxon>
        <taxon>Acidisoma</taxon>
    </lineage>
</organism>
<reference evidence="8" key="2">
    <citation type="submission" date="2021-01" db="EMBL/GenBank/DDBJ databases">
        <authorList>
            <person name="Mieszkin S."/>
            <person name="Pouder E."/>
            <person name="Alain K."/>
        </authorList>
    </citation>
    <scope>NUCLEOTIDE SEQUENCE</scope>
    <source>
        <strain evidence="8">HW T2.11</strain>
    </source>
</reference>
<dbReference type="GO" id="GO:0004521">
    <property type="term" value="F:RNA endonuclease activity"/>
    <property type="evidence" value="ECO:0007669"/>
    <property type="project" value="InterPro"/>
</dbReference>
<name>A0A964DXP9_9PROT</name>
<evidence type="ECO:0000256" key="2">
    <source>
        <dbReference type="ARBA" id="ARBA00022722"/>
    </source>
</evidence>
<keyword evidence="2" id="KW-0540">Nuclease</keyword>
<keyword evidence="9" id="KW-1185">Reference proteome</keyword>
<keyword evidence="3" id="KW-0255">Endonuclease</keyword>
<proteinExistence type="inferred from homology"/>
<dbReference type="InterPro" id="IPR013551">
    <property type="entry name" value="YicC-like_C"/>
</dbReference>
<dbReference type="GO" id="GO:0016787">
    <property type="term" value="F:hydrolase activity"/>
    <property type="evidence" value="ECO:0007669"/>
    <property type="project" value="UniProtKB-KW"/>
</dbReference>
<evidence type="ECO:0000313" key="9">
    <source>
        <dbReference type="Proteomes" id="UP000708298"/>
    </source>
</evidence>
<evidence type="ECO:0000259" key="6">
    <source>
        <dbReference type="Pfam" id="PF03755"/>
    </source>
</evidence>
<evidence type="ECO:0000256" key="1">
    <source>
        <dbReference type="ARBA" id="ARBA00001968"/>
    </source>
</evidence>
<evidence type="ECO:0000259" key="7">
    <source>
        <dbReference type="Pfam" id="PF08340"/>
    </source>
</evidence>
<dbReference type="PANTHER" id="PTHR30636:SF3">
    <property type="entry name" value="UPF0701 PROTEIN YICC"/>
    <property type="match status" value="1"/>
</dbReference>
<reference evidence="8" key="1">
    <citation type="journal article" date="2021" name="Microorganisms">
        <title>Acidisoma silvae sp. nov. and Acidisomacellulosilytica sp. nov., Two Acidophilic Bacteria Isolated from Decaying Wood, Hydrolyzing Cellulose and Producing Poly-3-hydroxybutyrate.</title>
        <authorList>
            <person name="Mieszkin S."/>
            <person name="Pouder E."/>
            <person name="Uroz S."/>
            <person name="Simon-Colin C."/>
            <person name="Alain K."/>
        </authorList>
    </citation>
    <scope>NUCLEOTIDE SEQUENCE</scope>
    <source>
        <strain evidence="8">HW T2.11</strain>
    </source>
</reference>
<keyword evidence="4" id="KW-0378">Hydrolase</keyword>
<sequence>MEDKQTLASMTGFGAAANTLGGDGAAIAWAWDIRSVNSKGLELRFRMPSGWDAVEAELRTVLTKRLRRGSINANLSVKAEDQGAAGVDAEALDRVLTLAQAVASRIPGAPPPRAELLLGLPGVLRATQSTGPLAPTPELKAAIVAGFAEALAQLERARLEEGARLHAVLMGFLDDIARLRAEAETAAEGQPALQRARMLDSVRALLAEGLTLPEERIAQEVALLASRSDVREELDRLASHIDAARALLAEGTLVGRKLDFLMQEFNREANTLCSKSASVPLTAIGLSLKAVIEQLREQVQNVE</sequence>
<dbReference type="RefSeq" id="WP_227319595.1">
    <property type="nucleotide sequence ID" value="NZ_JAESVB010000001.1"/>
</dbReference>
<evidence type="ECO:0000313" key="8">
    <source>
        <dbReference type="EMBL" id="MCB8873933.1"/>
    </source>
</evidence>
<dbReference type="Proteomes" id="UP000708298">
    <property type="component" value="Unassembled WGS sequence"/>
</dbReference>
<feature type="domain" description="Endoribonuclease YicC-like N-terminal" evidence="6">
    <location>
        <begin position="8"/>
        <end position="166"/>
    </location>
</feature>
<feature type="domain" description="Endoribonuclease YicC-like C-terminal" evidence="7">
    <location>
        <begin position="190"/>
        <end position="303"/>
    </location>
</feature>
<evidence type="ECO:0000256" key="3">
    <source>
        <dbReference type="ARBA" id="ARBA00022759"/>
    </source>
</evidence>
<accession>A0A964DXP9</accession>
<evidence type="ECO:0000256" key="5">
    <source>
        <dbReference type="ARBA" id="ARBA00035648"/>
    </source>
</evidence>
<comment type="cofactor">
    <cofactor evidence="1">
        <name>a divalent metal cation</name>
        <dbReference type="ChEBI" id="CHEBI:60240"/>
    </cofactor>
</comment>
<dbReference type="InterPro" id="IPR005229">
    <property type="entry name" value="YicC/YloC-like"/>
</dbReference>
<dbReference type="AlphaFoldDB" id="A0A964DXP9"/>
<dbReference type="InterPro" id="IPR013527">
    <property type="entry name" value="YicC-like_N"/>
</dbReference>
<gene>
    <name evidence="8" type="ORF">ASILVAE211_01970</name>
</gene>
<comment type="similarity">
    <text evidence="5">Belongs to the YicC/YloC family.</text>
</comment>
<dbReference type="Pfam" id="PF03755">
    <property type="entry name" value="YicC-like_N"/>
    <property type="match status" value="1"/>
</dbReference>
<dbReference type="PANTHER" id="PTHR30636">
    <property type="entry name" value="UPF0701 PROTEIN YICC"/>
    <property type="match status" value="1"/>
</dbReference>
<comment type="caution">
    <text evidence="8">The sequence shown here is derived from an EMBL/GenBank/DDBJ whole genome shotgun (WGS) entry which is preliminary data.</text>
</comment>
<dbReference type="EMBL" id="JAESVB010000001">
    <property type="protein sequence ID" value="MCB8873933.1"/>
    <property type="molecule type" value="Genomic_DNA"/>
</dbReference>
<dbReference type="Pfam" id="PF08340">
    <property type="entry name" value="YicC-like_C"/>
    <property type="match status" value="1"/>
</dbReference>